<dbReference type="InterPro" id="IPR052957">
    <property type="entry name" value="Auxin_embryo_med"/>
</dbReference>
<dbReference type="InterPro" id="IPR024975">
    <property type="entry name" value="NOV_C"/>
</dbReference>
<gene>
    <name evidence="3" type="ORF">AMTR_s00048p00175550</name>
</gene>
<dbReference type="HOGENOM" id="CLU_229311_0_0_1"/>
<dbReference type="Gene3D" id="3.30.565.10">
    <property type="entry name" value="Histidine kinase-like ATPase, C-terminal domain"/>
    <property type="match status" value="1"/>
</dbReference>
<evidence type="ECO:0000313" key="3">
    <source>
        <dbReference type="EMBL" id="ERN15611.1"/>
    </source>
</evidence>
<evidence type="ECO:0000256" key="1">
    <source>
        <dbReference type="SAM" id="MobiDB-lite"/>
    </source>
</evidence>
<dbReference type="GO" id="GO:0005634">
    <property type="term" value="C:nucleus"/>
    <property type="evidence" value="ECO:0000318"/>
    <property type="project" value="GO_Central"/>
</dbReference>
<dbReference type="GO" id="GO:0009793">
    <property type="term" value="P:embryo development ending in seed dormancy"/>
    <property type="evidence" value="ECO:0000318"/>
    <property type="project" value="GO_Central"/>
</dbReference>
<sequence length="2183" mass="245076">MPWQLFPNATLLNKSCCKSSLPDICVDGDYVRIIDYKLLGLDVNDIIEKVSEFYKSGCAMVGEKKLSLERPFESLKKFLDCEKWLAEQFSVESFGCLGYGSFFEFLYKHHSLLPFELSRDLAAETVGKFPITVFMFHSQVRELLLQAQFELGNASTVTKDQIVTLLQRQFPLVSFEVAGTDLEDDFIWKHNTCSSSRRVLYSVTLLRPRYNGDPLLLNGGPLPESAGSLTESGQTTGSLGVVTGNDAIKCLLKAPILSDLQAWSHWDLVFAPTLGPLLDWLLSGVSEELFSIVSKDGKLIRIDHLATVDGFLEAVLQGSARRTAAQLLSVFALYGGINRSPVSLLKCYARQGIQVMVKNYIDSLKVTNNGKLSSTIGEAFIGQKILNIDSANSLSPDSPGSSLEGSVIAAKFILECLIYLPPEFCSSAADILLSGLRFTATNAPATILHECIENYQIDQRVMLHDIGFSLGILEWIDDYHIFSSCFDTWKENNTESPTATGVNTSSSIVVFPADGKVSLNPEAHIAHLKGQCDASTNHDCIRNVSTHTWVENLKDNSLASMHKDKDVHDAAQFIEAIRREEFGLDATLDQANSSLLEKQHARLGRALQCLSRELYSQDSHFLLELVQNADDNMYPENVDPTLVFIFQPTNIVVLNNERGFSAQNIKALCDIGSSTKKGFGAGYIGQKGIGFKSVFRVTNAPEIHSNGFHVKFDISKGQIGFVLPTNIPPCDMKIFNKHVTNGDDQLDTASWNTCIVLPFKSKPEEGIPLDSLMSMFSDLHPSLLLFLHRLRCIIFRNLLNDSITILRRESVGNGIIRVSHGNQRTDWLVVSQELKPHIARTGVQSTEIALAFTLQESPDEGYTPHLELQPVFAYLPLRTYGLKFILQGDFILPSSREEVDGDSAWNQWLLSEFPTLFVNAERCFCALPCFQGSSEKAVTAYFSFVPMPGEVHGFFSQLPQMIISKLRASNCLLLDRKNAEWVPPCKVLKGWDEQVRCLIPESLLFSHLGLGYLHQELFLSDPLANALGVQSYGPKILFELMVSLCRSHECIKSMGLDWLISWLVAFHASLSIPCTIGQSSFNGKAESQYICALGKIPFIPLSDGSYSSLEEGSIWMPCRAFSDGLHDEPLYEEFPYLYAELRTVNPRLISSRTLDSRSMEENQTNVVISMLRRIGVQRLSAHEVVRSHILKAIPYYGIMSKDKCLMAEYLAFTMLHLQSNCESCHIEKAEMISELQNKAIVLTSNGYKCPGKESIHFTEEFGSHVDIKKIIEDTGVLWNEIDNIYLNYPAMDTSSSNLVKWRNFFVELGVTDFVQIIQVDREIVSDFGSSGNNSIFDGNHSSSRCIVKDWEAPELVNLLTALSSCQKHDKCEYLLKVLDDLWDDYFSTKVARYGPFHPIDNGKPCQLSFIKCMHQFKWVVSTMDKELHYPKDLFYDCEIVRSILGPFAPYVVPQVKSKKFLDVIGFKTRVTLDAALAVLQSWRSSKTPFRASIKQMSRFYSFIWDEMTSTKTKIEALNSGACIFVPFAKVADVEQLVPGVFLSTSEVYWSDQTGCVDRTREILLHHAKIDDDKCNSVYTLIHFYGSSLHDFFVDGCGVREVPRFGCYLQLLLQLSRTAPPSQSANVVSQVFLKLADDIQSGLVESQEISHFKDCLCKTDFTILPTILDRWVSLHQDFGVICWCDDEELRKQFKSASNLDFVHFGGLDEGKGTFQVKLAALMGTIGVPVLSEVVSREAKFYGVSECEEKALLVNWIIPYVQRYIYELHPETYLHLKISIFESLNQLQVIGVEKLFYKRMVKSCYIASRNRYQCSCLLEGTTLYLTQDANNHSIFLELSRVFFGGRTDLHLANFLHMIATMSEWDSAEEQIESFIIKNQKVPKLPSEEVVWVTPQLSRPKTSSPLSGLPPIMDECPSNSKPKPGITSCWPPADWKAASKIHKKRKHVRWAHVKPLGESLDDSIEQDENAFAEDPMVDAIPIEIDDDFMVEDDSAASTALALEHPNSPKDEIPSNETSEEETPLKEAHNEPNDKESTSYGEHIDGSASTLAPREQLRVGTPNKRQQLLTGRLGEVIAYTYFIKKYGSGAVKWVNQGNESGLPYDVVVTLGETGNKEYIEVKSTSSRRKDFFEISVKEWNFAMEKRDSYSIAHVVVAPNRQDTVTVLKNPLKLCQLGKLKLAILMHL</sequence>
<proteinExistence type="predicted"/>
<evidence type="ECO:0000313" key="4">
    <source>
        <dbReference type="Proteomes" id="UP000017836"/>
    </source>
</evidence>
<dbReference type="GO" id="GO:0048364">
    <property type="term" value="P:root development"/>
    <property type="evidence" value="ECO:0000318"/>
    <property type="project" value="GO_Central"/>
</dbReference>
<dbReference type="InterPro" id="IPR036890">
    <property type="entry name" value="HATPase_C_sf"/>
</dbReference>
<feature type="compositionally biased region" description="Basic and acidic residues" evidence="1">
    <location>
        <begin position="2019"/>
        <end position="2041"/>
    </location>
</feature>
<accession>U5CQZ3</accession>
<dbReference type="NCBIfam" id="NF047352">
    <property type="entry name" value="P_loop_sacsin"/>
    <property type="match status" value="1"/>
</dbReference>
<dbReference type="OMA" id="NPENTCV"/>
<organism evidence="3 4">
    <name type="scientific">Amborella trichopoda</name>
    <dbReference type="NCBI Taxonomy" id="13333"/>
    <lineage>
        <taxon>Eukaryota</taxon>
        <taxon>Viridiplantae</taxon>
        <taxon>Streptophyta</taxon>
        <taxon>Embryophyta</taxon>
        <taxon>Tracheophyta</taxon>
        <taxon>Spermatophyta</taxon>
        <taxon>Magnoliopsida</taxon>
        <taxon>Amborellales</taxon>
        <taxon>Amborellaceae</taxon>
        <taxon>Amborella</taxon>
    </lineage>
</organism>
<dbReference type="EMBL" id="KI392502">
    <property type="protein sequence ID" value="ERN15611.1"/>
    <property type="molecule type" value="Genomic_DNA"/>
</dbReference>
<dbReference type="Pfam" id="PF13020">
    <property type="entry name" value="NOV_C"/>
    <property type="match status" value="1"/>
</dbReference>
<keyword evidence="4" id="KW-1185">Reference proteome</keyword>
<dbReference type="Gramene" id="ERN15611">
    <property type="protein sequence ID" value="ERN15611"/>
    <property type="gene ID" value="AMTR_s00048p00175550"/>
</dbReference>
<dbReference type="eggNOG" id="ENOG502QQIR">
    <property type="taxonomic scope" value="Eukaryota"/>
</dbReference>
<dbReference type="Proteomes" id="UP000017836">
    <property type="component" value="Unassembled WGS sequence"/>
</dbReference>
<reference evidence="4" key="1">
    <citation type="journal article" date="2013" name="Science">
        <title>The Amborella genome and the evolution of flowering plants.</title>
        <authorList>
            <consortium name="Amborella Genome Project"/>
        </authorList>
    </citation>
    <scope>NUCLEOTIDE SEQUENCE [LARGE SCALE GENOMIC DNA]</scope>
</reference>
<feature type="domain" description="Protein NO VEIN C-terminal" evidence="2">
    <location>
        <begin position="2070"/>
        <end position="2157"/>
    </location>
</feature>
<evidence type="ECO:0000259" key="2">
    <source>
        <dbReference type="Pfam" id="PF13020"/>
    </source>
</evidence>
<name>U5CQZ3_AMBTC</name>
<protein>
    <recommendedName>
        <fullName evidence="2">Protein NO VEIN C-terminal domain-containing protein</fullName>
    </recommendedName>
</protein>
<dbReference type="GO" id="GO:0010305">
    <property type="term" value="P:leaf vascular tissue pattern formation"/>
    <property type="evidence" value="ECO:0000318"/>
    <property type="project" value="GO_Central"/>
</dbReference>
<feature type="region of interest" description="Disordered" evidence="1">
    <location>
        <begin position="1996"/>
        <end position="2059"/>
    </location>
</feature>
<dbReference type="PANTHER" id="PTHR32387">
    <property type="entry name" value="WU:FJ29H11"/>
    <property type="match status" value="1"/>
</dbReference>
<dbReference type="PANTHER" id="PTHR32387:SF0">
    <property type="entry name" value="PROTEIN NO VEIN"/>
    <property type="match status" value="1"/>
</dbReference>
<dbReference type="SUPFAM" id="SSF55874">
    <property type="entry name" value="ATPase domain of HSP90 chaperone/DNA topoisomerase II/histidine kinase"/>
    <property type="match status" value="1"/>
</dbReference>